<dbReference type="GO" id="GO:0006906">
    <property type="term" value="P:vesicle fusion"/>
    <property type="evidence" value="ECO:0007669"/>
    <property type="project" value="TreeGrafter"/>
</dbReference>
<dbReference type="RefSeq" id="XP_003647062.1">
    <property type="nucleotide sequence ID" value="XM_003647014.1"/>
</dbReference>
<accession>I6NDV3</accession>
<dbReference type="GO" id="GO:0032258">
    <property type="term" value="P:cytoplasm to vacuole targeting by the Cvt pathway"/>
    <property type="evidence" value="ECO:0007669"/>
    <property type="project" value="EnsemblFungi"/>
</dbReference>
<feature type="domain" description="T-SNARE coiled-coil homology" evidence="3">
    <location>
        <begin position="184"/>
        <end position="246"/>
    </location>
</feature>
<dbReference type="InterPro" id="IPR010989">
    <property type="entry name" value="SNARE"/>
</dbReference>
<organism evidence="4 5">
    <name type="scientific">Eremothecium cymbalariae (strain CBS 270.75 / DBVPG 7215 / KCTC 17166 / NRRL Y-17582)</name>
    <name type="common">Yeast</name>
    <dbReference type="NCBI Taxonomy" id="931890"/>
    <lineage>
        <taxon>Eukaryota</taxon>
        <taxon>Fungi</taxon>
        <taxon>Dikarya</taxon>
        <taxon>Ascomycota</taxon>
        <taxon>Saccharomycotina</taxon>
        <taxon>Saccharomycetes</taxon>
        <taxon>Saccharomycetales</taxon>
        <taxon>Saccharomycetaceae</taxon>
        <taxon>Eremothecium</taxon>
    </lineage>
</organism>
<comment type="similarity">
    <text evidence="1">Belongs to the syntaxin family.</text>
</comment>
<dbReference type="GO" id="GO:0016236">
    <property type="term" value="P:macroautophagy"/>
    <property type="evidence" value="ECO:0007669"/>
    <property type="project" value="EnsemblFungi"/>
</dbReference>
<dbReference type="EMBL" id="CP002501">
    <property type="protein sequence ID" value="AET40245.1"/>
    <property type="molecule type" value="Genomic_DNA"/>
</dbReference>
<dbReference type="InParanoid" id="I6NDV3"/>
<dbReference type="GO" id="GO:0006896">
    <property type="term" value="P:Golgi to vacuole transport"/>
    <property type="evidence" value="ECO:0007669"/>
    <property type="project" value="EnsemblFungi"/>
</dbReference>
<dbReference type="Pfam" id="PF14523">
    <property type="entry name" value="Syntaxin_2"/>
    <property type="match status" value="1"/>
</dbReference>
<dbReference type="InterPro" id="IPR006012">
    <property type="entry name" value="Syntaxin/epimorphin_CS"/>
</dbReference>
<dbReference type="GO" id="GO:0048278">
    <property type="term" value="P:vesicle docking"/>
    <property type="evidence" value="ECO:0007669"/>
    <property type="project" value="TreeGrafter"/>
</dbReference>
<dbReference type="SMART" id="SM00397">
    <property type="entry name" value="t_SNARE"/>
    <property type="match status" value="1"/>
</dbReference>
<keyword evidence="2" id="KW-0812">Transmembrane</keyword>
<keyword evidence="2" id="KW-0472">Membrane</keyword>
<proteinExistence type="inferred from homology"/>
<dbReference type="Gene3D" id="1.20.5.110">
    <property type="match status" value="1"/>
</dbReference>
<dbReference type="CDD" id="cd15840">
    <property type="entry name" value="SNARE_Qa"/>
    <property type="match status" value="1"/>
</dbReference>
<dbReference type="Gene3D" id="1.20.58.70">
    <property type="match status" value="1"/>
</dbReference>
<dbReference type="OrthoDB" id="364348at2759"/>
<dbReference type="PROSITE" id="PS50192">
    <property type="entry name" value="T_SNARE"/>
    <property type="match status" value="1"/>
</dbReference>
<name>I6NDV3_ERECY</name>
<dbReference type="InterPro" id="IPR006011">
    <property type="entry name" value="Syntaxin_N"/>
</dbReference>
<dbReference type="HOGENOM" id="CLU_059257_4_1_1"/>
<dbReference type="PANTHER" id="PTHR19957">
    <property type="entry name" value="SYNTAXIN"/>
    <property type="match status" value="1"/>
</dbReference>
<keyword evidence="2" id="KW-1133">Transmembrane helix</keyword>
<dbReference type="PROSITE" id="PS00914">
    <property type="entry name" value="SYNTAXIN"/>
    <property type="match status" value="1"/>
</dbReference>
<dbReference type="GO" id="GO:0005794">
    <property type="term" value="C:Golgi apparatus"/>
    <property type="evidence" value="ECO:0007669"/>
    <property type="project" value="EnsemblFungi"/>
</dbReference>
<dbReference type="Pfam" id="PF05739">
    <property type="entry name" value="SNARE"/>
    <property type="match status" value="1"/>
</dbReference>
<feature type="transmembrane region" description="Helical" evidence="2">
    <location>
        <begin position="256"/>
        <end position="274"/>
    </location>
</feature>
<dbReference type="GO" id="GO:0005484">
    <property type="term" value="F:SNAP receptor activity"/>
    <property type="evidence" value="ECO:0007669"/>
    <property type="project" value="EnsemblFungi"/>
</dbReference>
<keyword evidence="5" id="KW-1185">Reference proteome</keyword>
<dbReference type="PANTHER" id="PTHR19957:SF38">
    <property type="entry name" value="LD27581P"/>
    <property type="match status" value="1"/>
</dbReference>
<dbReference type="STRING" id="931890.I6NDV3"/>
<gene>
    <name evidence="4" type="ordered locus">Ecym_5502</name>
</gene>
<dbReference type="GeneID" id="11470844"/>
<dbReference type="KEGG" id="erc:Ecym_5502"/>
<dbReference type="SUPFAM" id="SSF47661">
    <property type="entry name" value="t-snare proteins"/>
    <property type="match status" value="1"/>
</dbReference>
<dbReference type="eggNOG" id="KOG0811">
    <property type="taxonomic scope" value="Eukaryota"/>
</dbReference>
<dbReference type="InterPro" id="IPR000727">
    <property type="entry name" value="T_SNARE_dom"/>
</dbReference>
<dbReference type="GO" id="GO:0005768">
    <property type="term" value="C:endosome"/>
    <property type="evidence" value="ECO:0007669"/>
    <property type="project" value="EnsemblFungi"/>
</dbReference>
<protein>
    <recommendedName>
        <fullName evidence="3">t-SNARE coiled-coil homology domain-containing protein</fullName>
    </recommendedName>
</protein>
<dbReference type="InterPro" id="IPR045242">
    <property type="entry name" value="Syntaxin"/>
</dbReference>
<evidence type="ECO:0000259" key="3">
    <source>
        <dbReference type="PROSITE" id="PS50192"/>
    </source>
</evidence>
<evidence type="ECO:0000313" key="4">
    <source>
        <dbReference type="EMBL" id="AET40245.1"/>
    </source>
</evidence>
<evidence type="ECO:0000313" key="5">
    <source>
        <dbReference type="Proteomes" id="UP000006790"/>
    </source>
</evidence>
<reference evidence="4 5" key="1">
    <citation type="journal article" date="2011" name="G3 (Bethesda)">
        <title>Genome evolution in the Eremothecium clade of the Saccharomyces complex revealed by comparative genomics.</title>
        <authorList>
            <person name="Wendland J."/>
            <person name="Walther A."/>
        </authorList>
    </citation>
    <scope>NUCLEOTIDE SEQUENCE [LARGE SCALE GENOMIC DNA]</scope>
    <source>
        <strain evidence="5">CBS 270.75 / DBVPG 7215 / KCTC 17166 / NRRL Y-17582</strain>
    </source>
</reference>
<evidence type="ECO:0000256" key="1">
    <source>
        <dbReference type="ARBA" id="ARBA00009063"/>
    </source>
</evidence>
<dbReference type="GO" id="GO:0031201">
    <property type="term" value="C:SNARE complex"/>
    <property type="evidence" value="ECO:0007669"/>
    <property type="project" value="TreeGrafter"/>
</dbReference>
<evidence type="ECO:0000256" key="2">
    <source>
        <dbReference type="SAM" id="Phobius"/>
    </source>
</evidence>
<dbReference type="AlphaFoldDB" id="I6NDV3"/>
<dbReference type="OMA" id="SSTLMCW"/>
<dbReference type="GO" id="GO:0000011">
    <property type="term" value="P:vacuole inheritance"/>
    <property type="evidence" value="ECO:0007669"/>
    <property type="project" value="EnsemblFungi"/>
</dbReference>
<dbReference type="GO" id="GO:0000149">
    <property type="term" value="F:SNARE binding"/>
    <property type="evidence" value="ECO:0007669"/>
    <property type="project" value="TreeGrafter"/>
</dbReference>
<dbReference type="FunCoup" id="I6NDV3">
    <property type="interactions" value="637"/>
</dbReference>
<sequence length="275" mass="32004">MSLFDGTKIEPARYSDNPEFEEWHSALKTNLFEINGHLGTFQQFIKGLETNYRNGKYTTKVVENINYRSIEIINVVSQLFKASNALVQKANAIHDSDLDKAQLISRDKLNRDLRFSIQEFQKYQIQFANVTKKINERAKVVLDEQQVQNEGKNDLLETDHEQQEQQTIIIEREPINNEEFAYQQNLIRERDEEISNIERGIIELNDVFQDLGSVVQQQGQLVDNIENNIYTVVTNTQQASNELLRARRHQKNTNKWCLYILVALIGFAIILLMVS</sequence>
<dbReference type="Proteomes" id="UP000006790">
    <property type="component" value="Chromosome 5"/>
</dbReference>